<reference evidence="2 4" key="1">
    <citation type="submission" date="2020-09" db="EMBL/GenBank/DDBJ databases">
        <title>Draft Genomes of Bacterial Isolates from North Pond Shallow Sediments.</title>
        <authorList>
            <person name="Kiel Reese B."/>
            <person name="Mullis M."/>
            <person name="Weisend R.E."/>
        </authorList>
    </citation>
    <scope>NUCLEOTIDE SEQUENCE</scope>
    <source>
        <strain evidence="2">KJE-2</strain>
        <strain evidence="1 4">KJE-3</strain>
    </source>
</reference>
<protein>
    <submittedName>
        <fullName evidence="2">Uncharacterized protein</fullName>
    </submittedName>
</protein>
<comment type="caution">
    <text evidence="2">The sequence shown here is derived from an EMBL/GenBank/DDBJ whole genome shotgun (WGS) entry which is preliminary data.</text>
</comment>
<evidence type="ECO:0000313" key="2">
    <source>
        <dbReference type="EMBL" id="MBJ7316774.1"/>
    </source>
</evidence>
<gene>
    <name evidence="1" type="ORF">JHC10_01205</name>
    <name evidence="2" type="ORF">JHC11_12335</name>
</gene>
<dbReference type="Proteomes" id="UP000655994">
    <property type="component" value="Unassembled WGS sequence"/>
</dbReference>
<dbReference type="RefSeq" id="WP_199493427.1">
    <property type="nucleotide sequence ID" value="NZ_JAEMOP010000009.1"/>
</dbReference>
<sequence>MHKENFGTPASSIAVVKTDNGFAYSEEDSVKTPRFSGVEQGDMFEFFSSHERNIELSVPMPMQSETEAMKPMLVDVNGDIYIYTLVRTH</sequence>
<proteinExistence type="predicted"/>
<dbReference type="EMBL" id="JAEMOS010000002">
    <property type="protein sequence ID" value="MBJ7265552.1"/>
    <property type="molecule type" value="Genomic_DNA"/>
</dbReference>
<evidence type="ECO:0000313" key="1">
    <source>
        <dbReference type="EMBL" id="MBJ7265552.1"/>
    </source>
</evidence>
<name>A0A8I1KK51_9GAMM</name>
<accession>A0A8I1KK51</accession>
<dbReference type="Proteomes" id="UP000621390">
    <property type="component" value="Unassembled WGS sequence"/>
</dbReference>
<evidence type="ECO:0000313" key="4">
    <source>
        <dbReference type="Proteomes" id="UP000655994"/>
    </source>
</evidence>
<dbReference type="EMBL" id="JAEMOP010000009">
    <property type="protein sequence ID" value="MBJ7316774.1"/>
    <property type="molecule type" value="Genomic_DNA"/>
</dbReference>
<dbReference type="AlphaFoldDB" id="A0A8I1KK51"/>
<evidence type="ECO:0000313" key="3">
    <source>
        <dbReference type="Proteomes" id="UP000621390"/>
    </source>
</evidence>
<organism evidence="2 3">
    <name type="scientific">Idiomarina abyssalis</name>
    <dbReference type="NCBI Taxonomy" id="86102"/>
    <lineage>
        <taxon>Bacteria</taxon>
        <taxon>Pseudomonadati</taxon>
        <taxon>Pseudomonadota</taxon>
        <taxon>Gammaproteobacteria</taxon>
        <taxon>Alteromonadales</taxon>
        <taxon>Idiomarinaceae</taxon>
        <taxon>Idiomarina</taxon>
    </lineage>
</organism>
<keyword evidence="4" id="KW-1185">Reference proteome</keyword>